<evidence type="ECO:0000313" key="1">
    <source>
        <dbReference type="EMBL" id="CCI73940.1"/>
    </source>
</evidence>
<evidence type="ECO:0000313" key="2">
    <source>
        <dbReference type="Proteomes" id="UP000000819"/>
    </source>
</evidence>
<protein>
    <submittedName>
        <fullName evidence="1">ECU06_0415 protein</fullName>
    </submittedName>
</protein>
<reference evidence="1 2" key="1">
    <citation type="journal article" date="2001" name="Nature">
        <title>Genome sequence and gene compaction of the eukaryote parasite Encephalitozoon cuniculi.</title>
        <authorList>
            <person name="Katinka M.D."/>
            <person name="Duprat S."/>
            <person name="Cornillot E."/>
            <person name="Metenier G."/>
            <person name="Thomarat F."/>
            <person name="Prensier G."/>
            <person name="Barbe V."/>
            <person name="Peyretaillade E."/>
            <person name="Brottier P."/>
            <person name="Wincker P."/>
            <person name="Delbac F."/>
            <person name="El Alaoui H."/>
            <person name="Peyret P."/>
            <person name="Saurin W."/>
            <person name="Gouy M."/>
            <person name="Weissenbach J."/>
            <person name="Vivares C.P."/>
        </authorList>
    </citation>
    <scope>NUCLEOTIDE SEQUENCE [LARGE SCALE GENOMIC DNA]</scope>
    <source>
        <strain evidence="1 2">GB-M1</strain>
    </source>
</reference>
<dbReference type="AlphaFoldDB" id="I7L4F8"/>
<name>I7L4F8_ENCCU</name>
<gene>
    <name evidence="1" type="ordered locus">ECU06_0415</name>
</gene>
<dbReference type="Proteomes" id="UP000000819">
    <property type="component" value="Chromosome VI"/>
</dbReference>
<dbReference type="RefSeq" id="NP_001402497.1">
    <property type="nucleotide sequence ID" value="NM_001415653.1"/>
</dbReference>
<dbReference type="HOGENOM" id="CLU_2455337_0_0_1"/>
<proteinExistence type="predicted"/>
<keyword evidence="2" id="KW-1185">Reference proteome</keyword>
<reference evidence="1 2" key="2">
    <citation type="journal article" date="2009" name="BMC Genomics">
        <title>Identification of transcriptional signals in Encephalitozoon cuniculi widespread among Microsporidia phylum: support for accurate structural genome annotation.</title>
        <authorList>
            <person name="Peyretaillade E."/>
            <person name="Goncalves O."/>
            <person name="Terrat S."/>
            <person name="Dugat-Bony E."/>
            <person name="Wincker P."/>
            <person name="Cornman R.S."/>
            <person name="Evans J.D."/>
            <person name="Delbac F."/>
            <person name="Peyret P."/>
        </authorList>
    </citation>
    <scope>NUCLEOTIDE SEQUENCE [LARGE SCALE GENOMIC DNA]</scope>
    <source>
        <strain evidence="1 2">GB-M1</strain>
    </source>
</reference>
<accession>I7L4F8</accession>
<organism evidence="1 2">
    <name type="scientific">Encephalitozoon cuniculi (strain GB-M1)</name>
    <name type="common">Microsporidian parasite</name>
    <dbReference type="NCBI Taxonomy" id="284813"/>
    <lineage>
        <taxon>Eukaryota</taxon>
        <taxon>Fungi</taxon>
        <taxon>Fungi incertae sedis</taxon>
        <taxon>Microsporidia</taxon>
        <taxon>Unikaryonidae</taxon>
        <taxon>Encephalitozoon</taxon>
    </lineage>
</organism>
<sequence length="88" mass="9968">MDDDDSTTLSIPELEEIPSIDLGDLDSLVSMENVSGDSPSEEVDNANIAKIHEYLDRDLVDQDSLIEKLKAFEEKLDSYMNRLKVHRT</sequence>
<dbReference type="EMBL" id="AL590446">
    <property type="protein sequence ID" value="CCI73940.1"/>
    <property type="molecule type" value="Genomic_DNA"/>
</dbReference>
<dbReference type="InParanoid" id="I7L4F8"/>
<dbReference type="VEuPathDB" id="MicrosporidiaDB:ECU06_0415"/>
<dbReference type="OrthoDB" id="2193322at2759"/>
<dbReference type="GeneID" id="77136366"/>
<dbReference type="KEGG" id="ecu:ECU06_0415"/>